<evidence type="ECO:0000256" key="7">
    <source>
        <dbReference type="SAM" id="MobiDB-lite"/>
    </source>
</evidence>
<dbReference type="GO" id="GO:0045944">
    <property type="term" value="P:positive regulation of transcription by RNA polymerase II"/>
    <property type="evidence" value="ECO:0007669"/>
    <property type="project" value="TreeGrafter"/>
</dbReference>
<feature type="compositionally biased region" description="Low complexity" evidence="7">
    <location>
        <begin position="1343"/>
        <end position="1364"/>
    </location>
</feature>
<keyword evidence="10" id="KW-1185">Reference proteome</keyword>
<evidence type="ECO:0000256" key="2">
    <source>
        <dbReference type="ARBA" id="ARBA00022553"/>
    </source>
</evidence>
<evidence type="ECO:0000256" key="3">
    <source>
        <dbReference type="ARBA" id="ARBA00022884"/>
    </source>
</evidence>
<feature type="domain" description="Gem-associated protein 5 TPR" evidence="8">
    <location>
        <begin position="566"/>
        <end position="717"/>
    </location>
</feature>
<dbReference type="PANTHER" id="PTHR15528">
    <property type="entry name" value="PEROXISOME PROLIFERATOR ACTIVATED RECEPTOR GAMMA COACTIVATOR 1 PGC-1 -RELATED"/>
    <property type="match status" value="1"/>
</dbReference>
<feature type="compositionally biased region" description="Pro residues" evidence="7">
    <location>
        <begin position="1630"/>
        <end position="1642"/>
    </location>
</feature>
<evidence type="ECO:0000313" key="9">
    <source>
        <dbReference type="EMBL" id="KAF2723764.1"/>
    </source>
</evidence>
<dbReference type="InterPro" id="IPR036322">
    <property type="entry name" value="WD40_repeat_dom_sf"/>
</dbReference>
<dbReference type="InterPro" id="IPR056421">
    <property type="entry name" value="TPR_GEMI5"/>
</dbReference>
<name>A0A9P4URB9_9PEZI</name>
<feature type="compositionally biased region" description="Polar residues" evidence="7">
    <location>
        <begin position="491"/>
        <end position="505"/>
    </location>
</feature>
<proteinExistence type="predicted"/>
<feature type="region of interest" description="Disordered" evidence="7">
    <location>
        <begin position="816"/>
        <end position="896"/>
    </location>
</feature>
<feature type="compositionally biased region" description="Basic and acidic residues" evidence="7">
    <location>
        <begin position="844"/>
        <end position="855"/>
    </location>
</feature>
<feature type="compositionally biased region" description="Low complexity" evidence="7">
    <location>
        <begin position="13"/>
        <end position="27"/>
    </location>
</feature>
<feature type="compositionally biased region" description="Polar residues" evidence="7">
    <location>
        <begin position="1271"/>
        <end position="1282"/>
    </location>
</feature>
<feature type="region of interest" description="Disordered" evidence="7">
    <location>
        <begin position="1012"/>
        <end position="1458"/>
    </location>
</feature>
<comment type="caution">
    <text evidence="9">The sequence shown here is derived from an EMBL/GenBank/DDBJ whole genome shotgun (WGS) entry which is preliminary data.</text>
</comment>
<feature type="compositionally biased region" description="Low complexity" evidence="7">
    <location>
        <begin position="748"/>
        <end position="768"/>
    </location>
</feature>
<feature type="region of interest" description="Disordered" evidence="7">
    <location>
        <begin position="747"/>
        <end position="769"/>
    </location>
</feature>
<keyword evidence="5" id="KW-0804">Transcription</keyword>
<dbReference type="GO" id="GO:0005634">
    <property type="term" value="C:nucleus"/>
    <property type="evidence" value="ECO:0007669"/>
    <property type="project" value="UniProtKB-SubCell"/>
</dbReference>
<dbReference type="InterPro" id="IPR034605">
    <property type="entry name" value="PGC-1"/>
</dbReference>
<feature type="compositionally biased region" description="Basic and acidic residues" evidence="7">
    <location>
        <begin position="1105"/>
        <end position="1118"/>
    </location>
</feature>
<feature type="compositionally biased region" description="Basic and acidic residues" evidence="7">
    <location>
        <begin position="1145"/>
        <end position="1160"/>
    </location>
</feature>
<feature type="region of interest" description="Disordered" evidence="7">
    <location>
        <begin position="426"/>
        <end position="521"/>
    </location>
</feature>
<dbReference type="OrthoDB" id="7326421at2759"/>
<keyword evidence="2" id="KW-0597">Phosphoprotein</keyword>
<organism evidence="9 10">
    <name type="scientific">Polychaeton citri CBS 116435</name>
    <dbReference type="NCBI Taxonomy" id="1314669"/>
    <lineage>
        <taxon>Eukaryota</taxon>
        <taxon>Fungi</taxon>
        <taxon>Dikarya</taxon>
        <taxon>Ascomycota</taxon>
        <taxon>Pezizomycotina</taxon>
        <taxon>Dothideomycetes</taxon>
        <taxon>Dothideomycetidae</taxon>
        <taxon>Capnodiales</taxon>
        <taxon>Capnodiaceae</taxon>
        <taxon>Polychaeton</taxon>
    </lineage>
</organism>
<feature type="region of interest" description="Disordered" evidence="7">
    <location>
        <begin position="1"/>
        <end position="43"/>
    </location>
</feature>
<feature type="region of interest" description="Disordered" evidence="7">
    <location>
        <begin position="1622"/>
        <end position="1693"/>
    </location>
</feature>
<dbReference type="InterPro" id="IPR015943">
    <property type="entry name" value="WD40/YVTN_repeat-like_dom_sf"/>
</dbReference>
<feature type="compositionally biased region" description="Basic and acidic residues" evidence="7">
    <location>
        <begin position="1014"/>
        <end position="1050"/>
    </location>
</feature>
<reference evidence="9" key="1">
    <citation type="journal article" date="2020" name="Stud. Mycol.">
        <title>101 Dothideomycetes genomes: a test case for predicting lifestyles and emergence of pathogens.</title>
        <authorList>
            <person name="Haridas S."/>
            <person name="Albert R."/>
            <person name="Binder M."/>
            <person name="Bloem J."/>
            <person name="Labutti K."/>
            <person name="Salamov A."/>
            <person name="Andreopoulos B."/>
            <person name="Baker S."/>
            <person name="Barry K."/>
            <person name="Bills G."/>
            <person name="Bluhm B."/>
            <person name="Cannon C."/>
            <person name="Castanera R."/>
            <person name="Culley D."/>
            <person name="Daum C."/>
            <person name="Ezra D."/>
            <person name="Gonzalez J."/>
            <person name="Henrissat B."/>
            <person name="Kuo A."/>
            <person name="Liang C."/>
            <person name="Lipzen A."/>
            <person name="Lutzoni F."/>
            <person name="Magnuson J."/>
            <person name="Mondo S."/>
            <person name="Nolan M."/>
            <person name="Ohm R."/>
            <person name="Pangilinan J."/>
            <person name="Park H.-J."/>
            <person name="Ramirez L."/>
            <person name="Alfaro M."/>
            <person name="Sun H."/>
            <person name="Tritt A."/>
            <person name="Yoshinaga Y."/>
            <person name="Zwiers L.-H."/>
            <person name="Turgeon B."/>
            <person name="Goodwin S."/>
            <person name="Spatafora J."/>
            <person name="Crous P."/>
            <person name="Grigoriev I."/>
        </authorList>
    </citation>
    <scope>NUCLEOTIDE SEQUENCE</scope>
    <source>
        <strain evidence="9">CBS 116435</strain>
    </source>
</reference>
<dbReference type="SUPFAM" id="SSF50978">
    <property type="entry name" value="WD40 repeat-like"/>
    <property type="match status" value="1"/>
</dbReference>
<evidence type="ECO:0000256" key="4">
    <source>
        <dbReference type="ARBA" id="ARBA00023015"/>
    </source>
</evidence>
<feature type="region of interest" description="Disordered" evidence="7">
    <location>
        <begin position="1541"/>
        <end position="1600"/>
    </location>
</feature>
<feature type="compositionally biased region" description="Basic and acidic residues" evidence="7">
    <location>
        <begin position="1185"/>
        <end position="1236"/>
    </location>
</feature>
<feature type="compositionally biased region" description="Low complexity" evidence="7">
    <location>
        <begin position="874"/>
        <end position="893"/>
    </location>
</feature>
<evidence type="ECO:0000256" key="6">
    <source>
        <dbReference type="ARBA" id="ARBA00023242"/>
    </source>
</evidence>
<feature type="compositionally biased region" description="Basic residues" evidence="7">
    <location>
        <begin position="443"/>
        <end position="452"/>
    </location>
</feature>
<dbReference type="GO" id="GO:0003723">
    <property type="term" value="F:RNA binding"/>
    <property type="evidence" value="ECO:0007669"/>
    <property type="project" value="UniProtKB-KW"/>
</dbReference>
<gene>
    <name evidence="9" type="ORF">K431DRAFT_219229</name>
</gene>
<dbReference type="Pfam" id="PF23774">
    <property type="entry name" value="TPR_GEMI5"/>
    <property type="match status" value="1"/>
</dbReference>
<dbReference type="Proteomes" id="UP000799441">
    <property type="component" value="Unassembled WGS sequence"/>
</dbReference>
<evidence type="ECO:0000259" key="8">
    <source>
        <dbReference type="Pfam" id="PF23774"/>
    </source>
</evidence>
<feature type="compositionally biased region" description="Basic and acidic residues" evidence="7">
    <location>
        <begin position="1"/>
        <end position="11"/>
    </location>
</feature>
<evidence type="ECO:0000313" key="10">
    <source>
        <dbReference type="Proteomes" id="UP000799441"/>
    </source>
</evidence>
<keyword evidence="4" id="KW-0805">Transcription regulation</keyword>
<sequence>MSSGHHLDRSRSRSTASKHSSSLSHSRPGIARHTPPPAALTPENKDVGLEPCAATGSFFLYAQRNIILCLHHDTLAIERRFELHHEDVEWISVDNVSERGAGRLAVSYDKGHTAIVWDIFTGQEVARFAAYDQIRVASFMRNGNIAFGNNKGAIILFEPSTSEHINARTIFDPITSLAPSSDCRTFAIGYMNGSILVATLQPAFTILHTLTTSRAPSQITGLAWHGSSSKQKTDMLATQTSDGDMRVWSVPKHPHQDTPNIIRVLTRTDSSAPGLCWFAWSKNGRIVQHAEGETRAWDVRTKKVTYDAIPTMSDMVGIANYGPTATLFTIGRNHTVQQYDVNPSGVPMQVASVQHVPANTPPTPPTILEERANPYADHDDFSNTGPDLANFTDGESSADEGGMSPLQKIAQEMDSLDQLESELRDKVMPLSPTSSRASSRSSRSSHGRRRQPKYLYDRPGPGSSRASTSTGADGTEFSFGGPSFRNHDSMSTRSGSTRASNTKFTGSHLRKEVSAQRETRPQDEAAGIDLFPFLKHHIKDVAFRTPHYGSAARTPELLQREMLSTVFGWNGEVAELIRDEMAKHSPGSATNVLLAKWLADDTASSLTSMVGSQSMTSSDWMLLALSSIGSGSQKQVGEAFVQRLLEKGDVHPAVAILLTLKEHNDAIEVYISQQYYLEAVLLISLLFPHDWQRQSHLLRKWGESAVRSGQPELAVRLFSCCSIETTEPWRSPRTQDAVYAAQQERLMGPGSLNSPPLSPPSRSGSGRLAAKNPSLKLITSFGDRGVPINTKQPLPGGVTPIAESALSPVGAKPWLRASSRGLREPSSARTATPGGYARRKRLPSRSDIERAKQEAAEMATPLTAHRDIGSKPPSIASRSRRGSSLSRASSSIAEPTTALRETGYDLDRLVPSTADVERMPVLHDSIYRESESDVFNRGTTQSRRPEGLEIQVMDTRFSSAEFTPAGTAKDLESLFSPLIAQKAIEIEAPKDSPGTLKAKAIDEYIDSVEAAQNVERRERGESRRRGESKSGRRGESRRREPSMSRTKEARYINPPKKSPSSPVPMSPEELAQAHRKNGSMDAEEFYKLASPIEPAQTNHFAFEASLRERREQSRDARGRGRSSSHVPEASMREPSPEAPLQLTADRYEPDEVEIVPEHVKPRTRQRSSSRRPEDLQSHRGASRVRTRERSTSRRPSAREDEIGEYRESLPGESTDRRPRQLSRKELAAKELEERRLSLARRPSAPSIPLPGHHFANRPNMLPRSHTELGDSPTSFNPPFSRSHTVDPEAMMRHGGKTTGTSTMSTPIGLPATPRAMRHPRYMSSEPEKDDGAPPVPSIPGNFSELSSTLSYNSSQLSSSTGHTGTSEHSRAESQSNDDIAPLLPSTVFGQKGPQAPPRSASAPPEKLGGGLPLHPAYKAGISSSARNQGFGKHMRKISPPDATQGRHSPPQSGLGEASRVSYDHQVIVIPEDSDEQAPAALPELQHLVMPPPPPPPPTMYSQLAHGSGTINILMGDDDIVDANMPASLPQPMERIDRAATVSPSYHRHGRGSVSESIGSRWRGFGDRMRSSSRNANRAKSPPLDHKGPAPYETVLPSIPQSLGSDAIERAKSPYELAMAQNQGLPHSQQIPPPPPPPPPAAPLPGTETRISETSIPPMRSRSVSGYRNPKEIRANMPPETLQQGVYQPQGGFL</sequence>
<protein>
    <recommendedName>
        <fullName evidence="8">Gem-associated protein 5 TPR domain-containing protein</fullName>
    </recommendedName>
</protein>
<keyword evidence="3" id="KW-0694">RNA-binding</keyword>
<comment type="subcellular location">
    <subcellularLocation>
        <location evidence="1">Nucleus</location>
    </subcellularLocation>
</comment>
<evidence type="ECO:0000256" key="1">
    <source>
        <dbReference type="ARBA" id="ARBA00004123"/>
    </source>
</evidence>
<dbReference type="GO" id="GO:0003712">
    <property type="term" value="F:transcription coregulator activity"/>
    <property type="evidence" value="ECO:0007669"/>
    <property type="project" value="InterPro"/>
</dbReference>
<evidence type="ECO:0000256" key="5">
    <source>
        <dbReference type="ARBA" id="ARBA00023163"/>
    </source>
</evidence>
<dbReference type="EMBL" id="MU003774">
    <property type="protein sequence ID" value="KAF2723764.1"/>
    <property type="molecule type" value="Genomic_DNA"/>
</dbReference>
<feature type="compositionally biased region" description="Basic and acidic residues" evidence="7">
    <location>
        <begin position="509"/>
        <end position="521"/>
    </location>
</feature>
<feature type="region of interest" description="Disordered" evidence="7">
    <location>
        <begin position="375"/>
        <end position="403"/>
    </location>
</feature>
<dbReference type="PANTHER" id="PTHR15528:SF11">
    <property type="entry name" value="FI18188P1"/>
    <property type="match status" value="1"/>
</dbReference>
<feature type="compositionally biased region" description="Low complexity" evidence="7">
    <location>
        <begin position="431"/>
        <end position="442"/>
    </location>
</feature>
<keyword evidence="6" id="KW-0539">Nucleus</keyword>
<dbReference type="Gene3D" id="2.130.10.10">
    <property type="entry name" value="YVTN repeat-like/Quinoprotein amine dehydrogenase"/>
    <property type="match status" value="1"/>
</dbReference>
<accession>A0A9P4URB9</accession>